<dbReference type="GO" id="GO:0032993">
    <property type="term" value="C:protein-DNA complex"/>
    <property type="evidence" value="ECO:0007669"/>
    <property type="project" value="TreeGrafter"/>
</dbReference>
<dbReference type="InterPro" id="IPR011006">
    <property type="entry name" value="CheY-like_superfamily"/>
</dbReference>
<gene>
    <name evidence="10" type="ORF">E5082_18260</name>
</gene>
<dbReference type="InterPro" id="IPR001789">
    <property type="entry name" value="Sig_transdc_resp-reg_receiver"/>
</dbReference>
<organism evidence="10 11">
    <name type="scientific">Streptomyces griseoluteus</name>
    <dbReference type="NCBI Taxonomy" id="29306"/>
    <lineage>
        <taxon>Bacteria</taxon>
        <taxon>Bacillati</taxon>
        <taxon>Actinomycetota</taxon>
        <taxon>Actinomycetes</taxon>
        <taxon>Kitasatosporales</taxon>
        <taxon>Streptomycetaceae</taxon>
        <taxon>Streptomyces</taxon>
    </lineage>
</organism>
<comment type="caution">
    <text evidence="10">The sequence shown here is derived from an EMBL/GenBank/DDBJ whole genome shotgun (WGS) entry which is preliminary data.</text>
</comment>
<dbReference type="PANTHER" id="PTHR48111:SF72">
    <property type="entry name" value="SENSORY TRANSDUCTION PROTEIN REGX3"/>
    <property type="match status" value="1"/>
</dbReference>
<evidence type="ECO:0000256" key="3">
    <source>
        <dbReference type="ARBA" id="ARBA00023125"/>
    </source>
</evidence>
<feature type="domain" description="Response regulatory" evidence="8">
    <location>
        <begin position="73"/>
        <end position="184"/>
    </location>
</feature>
<dbReference type="AlphaFoldDB" id="A0A4Z1DJP7"/>
<keyword evidence="3 7" id="KW-0238">DNA-binding</keyword>
<dbReference type="GO" id="GO:0000156">
    <property type="term" value="F:phosphorelay response regulator activity"/>
    <property type="evidence" value="ECO:0007669"/>
    <property type="project" value="TreeGrafter"/>
</dbReference>
<dbReference type="SMART" id="SM00448">
    <property type="entry name" value="REC"/>
    <property type="match status" value="1"/>
</dbReference>
<dbReference type="PROSITE" id="PS51755">
    <property type="entry name" value="OMPR_PHOB"/>
    <property type="match status" value="1"/>
</dbReference>
<evidence type="ECO:0000256" key="4">
    <source>
        <dbReference type="ARBA" id="ARBA00023163"/>
    </source>
</evidence>
<feature type="modified residue" description="4-aspartylphosphate" evidence="6">
    <location>
        <position position="120"/>
    </location>
</feature>
<reference evidence="10 11" key="1">
    <citation type="submission" date="2019-04" db="EMBL/GenBank/DDBJ databases">
        <title>Streptomyces sp. nov. Bv016 isolated from bark of Buahinia variegata.</title>
        <authorList>
            <person name="Kanchanasin P."/>
            <person name="Tanasupawat S."/>
            <person name="Yuki M."/>
            <person name="Kudo T."/>
        </authorList>
    </citation>
    <scope>NUCLEOTIDE SEQUENCE [LARGE SCALE GENOMIC DNA]</scope>
    <source>
        <strain evidence="10 11">JCM 4765</strain>
    </source>
</reference>
<evidence type="ECO:0000259" key="9">
    <source>
        <dbReference type="PROSITE" id="PS51755"/>
    </source>
</evidence>
<evidence type="ECO:0000256" key="2">
    <source>
        <dbReference type="ARBA" id="ARBA00023015"/>
    </source>
</evidence>
<keyword evidence="4" id="KW-0804">Transcription</keyword>
<evidence type="ECO:0000259" key="8">
    <source>
        <dbReference type="PROSITE" id="PS50110"/>
    </source>
</evidence>
<keyword evidence="1 6" id="KW-0597">Phosphoprotein</keyword>
<dbReference type="Pfam" id="PF00486">
    <property type="entry name" value="Trans_reg_C"/>
    <property type="match status" value="1"/>
</dbReference>
<dbReference type="SUPFAM" id="SSF46894">
    <property type="entry name" value="C-terminal effector domain of the bipartite response regulators"/>
    <property type="match status" value="1"/>
</dbReference>
<dbReference type="SUPFAM" id="SSF52172">
    <property type="entry name" value="CheY-like"/>
    <property type="match status" value="1"/>
</dbReference>
<feature type="DNA-binding region" description="OmpR/PhoB-type" evidence="7">
    <location>
        <begin position="194"/>
        <end position="289"/>
    </location>
</feature>
<dbReference type="Pfam" id="PF00072">
    <property type="entry name" value="Response_reg"/>
    <property type="match status" value="1"/>
</dbReference>
<dbReference type="InterPro" id="IPR016032">
    <property type="entry name" value="Sig_transdc_resp-reg_C-effctor"/>
</dbReference>
<proteinExistence type="predicted"/>
<evidence type="ECO:0000256" key="1">
    <source>
        <dbReference type="ARBA" id="ARBA00022553"/>
    </source>
</evidence>
<evidence type="ECO:0000313" key="11">
    <source>
        <dbReference type="Proteomes" id="UP000298513"/>
    </source>
</evidence>
<dbReference type="Gene3D" id="1.10.10.10">
    <property type="entry name" value="Winged helix-like DNA-binding domain superfamily/Winged helix DNA-binding domain"/>
    <property type="match status" value="1"/>
</dbReference>
<dbReference type="Gene3D" id="6.10.250.690">
    <property type="match status" value="1"/>
</dbReference>
<evidence type="ECO:0000256" key="6">
    <source>
        <dbReference type="PROSITE-ProRule" id="PRU00169"/>
    </source>
</evidence>
<dbReference type="PANTHER" id="PTHR48111">
    <property type="entry name" value="REGULATOR OF RPOS"/>
    <property type="match status" value="1"/>
</dbReference>
<dbReference type="Gene3D" id="3.40.50.2300">
    <property type="match status" value="1"/>
</dbReference>
<dbReference type="InterPro" id="IPR036388">
    <property type="entry name" value="WH-like_DNA-bd_sf"/>
</dbReference>
<dbReference type="InterPro" id="IPR039420">
    <property type="entry name" value="WalR-like"/>
</dbReference>
<evidence type="ECO:0000256" key="5">
    <source>
        <dbReference type="ARBA" id="ARBA00041201"/>
    </source>
</evidence>
<sequence>MRRTRHVTDHFFYDDQSREEGIFHTKGEQVGQFSTGTIRHGKPKRLHANLPTRRPLHPVVPQLTEQQGQGVLAILAVGSEESGMSELAQGLRRHGYRVEGAATGTKALQVHRNADLVLLDLDLPDLDGLEVCRSIRASSQTPVIAVTARESELDRVLVLQAGADDCMTKPYGIRELMARMDAIMRRIQPQWPLEQVIEHWPLRIDVNSREVRLDGRLIEVTRKEFDLLHLLASWPDTVIPRQQLTAQVWGDSVPLRGRTIDTHVSSLRSKLGSSSWIVTVRGVGFRLGNQ</sequence>
<dbReference type="SMART" id="SM00862">
    <property type="entry name" value="Trans_reg_C"/>
    <property type="match status" value="1"/>
</dbReference>
<name>A0A4Z1DJP7_STRGP</name>
<dbReference type="InterPro" id="IPR001867">
    <property type="entry name" value="OmpR/PhoB-type_DNA-bd"/>
</dbReference>
<dbReference type="EMBL" id="SRRU01000006">
    <property type="protein sequence ID" value="TGN82366.1"/>
    <property type="molecule type" value="Genomic_DNA"/>
</dbReference>
<dbReference type="GO" id="GO:0006355">
    <property type="term" value="P:regulation of DNA-templated transcription"/>
    <property type="evidence" value="ECO:0007669"/>
    <property type="project" value="InterPro"/>
</dbReference>
<dbReference type="GO" id="GO:0000976">
    <property type="term" value="F:transcription cis-regulatory region binding"/>
    <property type="evidence" value="ECO:0007669"/>
    <property type="project" value="TreeGrafter"/>
</dbReference>
<dbReference type="PROSITE" id="PS50110">
    <property type="entry name" value="RESPONSE_REGULATORY"/>
    <property type="match status" value="1"/>
</dbReference>
<dbReference type="Proteomes" id="UP000298513">
    <property type="component" value="Unassembled WGS sequence"/>
</dbReference>
<protein>
    <recommendedName>
        <fullName evidence="5">Sensory transduction protein RegX3</fullName>
    </recommendedName>
</protein>
<accession>A0A4Z1DJP7</accession>
<dbReference type="GO" id="GO:0005829">
    <property type="term" value="C:cytosol"/>
    <property type="evidence" value="ECO:0007669"/>
    <property type="project" value="TreeGrafter"/>
</dbReference>
<keyword evidence="2" id="KW-0805">Transcription regulation</keyword>
<evidence type="ECO:0000256" key="7">
    <source>
        <dbReference type="PROSITE-ProRule" id="PRU01091"/>
    </source>
</evidence>
<evidence type="ECO:0000313" key="10">
    <source>
        <dbReference type="EMBL" id="TGN82366.1"/>
    </source>
</evidence>
<dbReference type="CDD" id="cd00383">
    <property type="entry name" value="trans_reg_C"/>
    <property type="match status" value="1"/>
</dbReference>
<feature type="domain" description="OmpR/PhoB-type" evidence="9">
    <location>
        <begin position="194"/>
        <end position="289"/>
    </location>
</feature>
<keyword evidence="11" id="KW-1185">Reference proteome</keyword>